<protein>
    <submittedName>
        <fullName evidence="1">Uncharacterized protein</fullName>
    </submittedName>
</protein>
<proteinExistence type="predicted"/>
<dbReference type="EMBL" id="FOLG01000007">
    <property type="protein sequence ID" value="SFC67012.1"/>
    <property type="molecule type" value="Genomic_DNA"/>
</dbReference>
<dbReference type="AlphaFoldDB" id="A0A1I1L399"/>
<gene>
    <name evidence="1" type="ORF">SAMN04488094_107185</name>
</gene>
<organism evidence="1 2">
    <name type="scientific">Tropicimonas isoalkanivorans</name>
    <dbReference type="NCBI Taxonomy" id="441112"/>
    <lineage>
        <taxon>Bacteria</taxon>
        <taxon>Pseudomonadati</taxon>
        <taxon>Pseudomonadota</taxon>
        <taxon>Alphaproteobacteria</taxon>
        <taxon>Rhodobacterales</taxon>
        <taxon>Roseobacteraceae</taxon>
        <taxon>Tropicimonas</taxon>
    </lineage>
</organism>
<keyword evidence="2" id="KW-1185">Reference proteome</keyword>
<name>A0A1I1L399_9RHOB</name>
<evidence type="ECO:0000313" key="2">
    <source>
        <dbReference type="Proteomes" id="UP000198728"/>
    </source>
</evidence>
<reference evidence="1 2" key="1">
    <citation type="submission" date="2016-10" db="EMBL/GenBank/DDBJ databases">
        <authorList>
            <person name="de Groot N.N."/>
        </authorList>
    </citation>
    <scope>NUCLEOTIDE SEQUENCE [LARGE SCALE GENOMIC DNA]</scope>
    <source>
        <strain evidence="1 2">DSM 19548</strain>
    </source>
</reference>
<sequence length="53" mass="5913">MENDRMKLQITIESPQGERILVTAGTDDEAESIKAEAIAQGSRIVDEQIRRAQ</sequence>
<dbReference type="Proteomes" id="UP000198728">
    <property type="component" value="Unassembled WGS sequence"/>
</dbReference>
<evidence type="ECO:0000313" key="1">
    <source>
        <dbReference type="EMBL" id="SFC67012.1"/>
    </source>
</evidence>
<accession>A0A1I1L399</accession>
<dbReference type="RefSeq" id="WP_177208347.1">
    <property type="nucleotide sequence ID" value="NZ_FOLG01000007.1"/>
</dbReference>